<evidence type="ECO:0000313" key="3">
    <source>
        <dbReference type="EMBL" id="SBS94031.1"/>
    </source>
</evidence>
<evidence type="ECO:0000256" key="1">
    <source>
        <dbReference type="SAM" id="MobiDB-lite"/>
    </source>
</evidence>
<dbReference type="AlphaFoldDB" id="A0A1A8XC64"/>
<feature type="region of interest" description="Disordered" evidence="1">
    <location>
        <begin position="274"/>
        <end position="319"/>
    </location>
</feature>
<reference evidence="5 6" key="2">
    <citation type="submission" date="2016-05" db="EMBL/GenBank/DDBJ databases">
        <authorList>
            <person name="Naeem Raeece"/>
        </authorList>
    </citation>
    <scope>NUCLEOTIDE SEQUENCE [LARGE SCALE GENOMIC DNA]</scope>
</reference>
<protein>
    <submittedName>
        <fullName evidence="4">PIR Superfamily Protein</fullName>
    </submittedName>
</protein>
<evidence type="ECO:0000313" key="4">
    <source>
        <dbReference type="EMBL" id="SBT02784.1"/>
    </source>
</evidence>
<dbReference type="InterPro" id="IPR008780">
    <property type="entry name" value="Plasmodium_Vir"/>
</dbReference>
<organism evidence="4 5">
    <name type="scientific">Plasmodium ovale curtisi</name>
    <dbReference type="NCBI Taxonomy" id="864141"/>
    <lineage>
        <taxon>Eukaryota</taxon>
        <taxon>Sar</taxon>
        <taxon>Alveolata</taxon>
        <taxon>Apicomplexa</taxon>
        <taxon>Aconoidasida</taxon>
        <taxon>Haemosporida</taxon>
        <taxon>Plasmodiidae</taxon>
        <taxon>Plasmodium</taxon>
        <taxon>Plasmodium (Plasmodium)</taxon>
    </lineage>
</organism>
<reference evidence="4" key="1">
    <citation type="submission" date="2016-05" db="EMBL/GenBank/DDBJ databases">
        <authorList>
            <person name="Lavstsen T."/>
            <person name="Jespersen J.S."/>
        </authorList>
    </citation>
    <scope>NUCLEOTIDE SEQUENCE [LARGE SCALE GENOMIC DNA]</scope>
</reference>
<feature type="compositionally biased region" description="Low complexity" evidence="1">
    <location>
        <begin position="275"/>
        <end position="297"/>
    </location>
</feature>
<evidence type="ECO:0000313" key="5">
    <source>
        <dbReference type="Proteomes" id="UP000078546"/>
    </source>
</evidence>
<evidence type="ECO:0000313" key="6">
    <source>
        <dbReference type="Proteomes" id="UP000078560"/>
    </source>
</evidence>
<feature type="region of interest" description="Disordered" evidence="1">
    <location>
        <begin position="229"/>
        <end position="254"/>
    </location>
</feature>
<dbReference type="Proteomes" id="UP000078546">
    <property type="component" value="Unassembled WGS sequence"/>
</dbReference>
<accession>A0A1A8XC64</accession>
<dbReference type="EMBL" id="FLQV01003746">
    <property type="protein sequence ID" value="SBT02784.1"/>
    <property type="molecule type" value="Genomic_DNA"/>
</dbReference>
<dbReference type="EMBL" id="FLQU01001685">
    <property type="protein sequence ID" value="SBS94031.1"/>
    <property type="molecule type" value="Genomic_DNA"/>
</dbReference>
<dbReference type="Pfam" id="PF05795">
    <property type="entry name" value="Plasmodium_Vir"/>
    <property type="match status" value="1"/>
</dbReference>
<name>A0A1A8XC64_PLAOA</name>
<feature type="compositionally biased region" description="Basic and acidic residues" evidence="1">
    <location>
        <begin position="133"/>
        <end position="143"/>
    </location>
</feature>
<dbReference type="Proteomes" id="UP000078560">
    <property type="component" value="Unassembled WGS sequence"/>
</dbReference>
<keyword evidence="2" id="KW-0472">Membrane</keyword>
<sequence>MFSVSFATTDNSEEERKSRCFDILSDIQSTIDEKIAELNRTQNGDKRFVQICRDLGKYLDDHNKDVKDCNYGHFTYIYEIIKSLLKAELAKSTNYINCIDKLTSEKKEKIKKDLEEEEARKTAEAGRQVLTDPVKESHAKSECDSSPCNTEHSGNQAVDGRNQDNLGKDGEASAPHIPVSSELSEPLDNLVPLNPKPSASEVDGVSDLSRQETINNAVRAAEHHGVVETYSSSSVPLHGKINDGSAPNGDTHAQGLAEGIDLHVYSPETKSTILSASSGGEVSSGPPSSHGASPDSGQSLSGGISAPVGKHTHDQLSLSDPTLTVGHLSYVEQQKSSLVDLRDLEPKTDQEFKSPKGQYQEQINSQDTGLAKMTLDVEDGDLSTSVQEQKITSFKTYLTIILASLGVMLLSILFIKFTSLGGYFRRKKKEKRQKMREELDRIMYTPSNLEEDNIYLSYNQP</sequence>
<proteinExistence type="predicted"/>
<evidence type="ECO:0000256" key="2">
    <source>
        <dbReference type="SAM" id="Phobius"/>
    </source>
</evidence>
<keyword evidence="2" id="KW-0812">Transmembrane</keyword>
<keyword evidence="2" id="KW-1133">Transmembrane helix</keyword>
<gene>
    <name evidence="4" type="ORF">POVCU1_080720</name>
    <name evidence="3" type="ORF">POVCU2_0085560</name>
</gene>
<feature type="transmembrane region" description="Helical" evidence="2">
    <location>
        <begin position="397"/>
        <end position="424"/>
    </location>
</feature>
<feature type="compositionally biased region" description="Polar residues" evidence="1">
    <location>
        <begin position="144"/>
        <end position="156"/>
    </location>
</feature>
<feature type="region of interest" description="Disordered" evidence="1">
    <location>
        <begin position="117"/>
        <end position="208"/>
    </location>
</feature>